<name>A0A975XLX0_9MICC</name>
<gene>
    <name evidence="1" type="ORF">KG104_06395</name>
</gene>
<dbReference type="EMBL" id="CP076456">
    <property type="protein sequence ID" value="QWQ37370.1"/>
    <property type="molecule type" value="Genomic_DNA"/>
</dbReference>
<dbReference type="InterPro" id="IPR021986">
    <property type="entry name" value="Spherulin4"/>
</dbReference>
<evidence type="ECO:0000313" key="1">
    <source>
        <dbReference type="EMBL" id="QWQ37370.1"/>
    </source>
</evidence>
<sequence length="227" mass="24892">MKKARTAIPWYVHPAVAPQEWSWLAAQHGRVSFAILNVHNGPGRDDDEYYPDAVAALRPCIRLLGYVRVDYGNRPVADVARDIETWQRLYRLDGIMLDELPSHPKSLVQCAQYAAAARAAGITFLAANPGRFPSQAHLNLFDVTAVFEGTAEAYADFRPPDWARSIPPSQLWHLVYGCGPGEIEAVRLAAGSHGAGYVFATDRTLPNPWLGTSTAVSARLSAERVSP</sequence>
<dbReference type="Pfam" id="PF12138">
    <property type="entry name" value="Spherulin4"/>
    <property type="match status" value="1"/>
</dbReference>
<dbReference type="KEGG" id="asun:KG104_06395"/>
<reference evidence="1" key="1">
    <citation type="submission" date="2021-06" db="EMBL/GenBank/DDBJ databases">
        <title>Novel species in genus Arthrobacter.</title>
        <authorList>
            <person name="Zhang G."/>
        </authorList>
    </citation>
    <scope>NUCLEOTIDE SEQUENCE</scope>
    <source>
        <strain evidence="1">Zg-ZUI122</strain>
    </source>
</reference>
<dbReference type="PANTHER" id="PTHR35040:SF9">
    <property type="entry name" value="4-LIKE CELL SURFACE PROTEIN, PUTATIVE (AFU_ORTHOLOGUE AFUA_4G14080)-RELATED"/>
    <property type="match status" value="1"/>
</dbReference>
<proteinExistence type="predicted"/>
<dbReference type="PANTHER" id="PTHR35040">
    <property type="match status" value="1"/>
</dbReference>
<dbReference type="Proteomes" id="UP000680588">
    <property type="component" value="Chromosome"/>
</dbReference>
<protein>
    <submittedName>
        <fullName evidence="1">Spherulation-specific family 4 protein</fullName>
    </submittedName>
</protein>
<dbReference type="RefSeq" id="WP_207347595.1">
    <property type="nucleotide sequence ID" value="NZ_CP076456.1"/>
</dbReference>
<organism evidence="1 2">
    <name type="scientific">Arthrobacter sunyaminii</name>
    <dbReference type="NCBI Taxonomy" id="2816859"/>
    <lineage>
        <taxon>Bacteria</taxon>
        <taxon>Bacillati</taxon>
        <taxon>Actinomycetota</taxon>
        <taxon>Actinomycetes</taxon>
        <taxon>Micrococcales</taxon>
        <taxon>Micrococcaceae</taxon>
        <taxon>Arthrobacter</taxon>
    </lineage>
</organism>
<accession>A0A975XLX0</accession>
<dbReference type="AlphaFoldDB" id="A0A975XLX0"/>
<evidence type="ECO:0000313" key="2">
    <source>
        <dbReference type="Proteomes" id="UP000680588"/>
    </source>
</evidence>
<keyword evidence="2" id="KW-1185">Reference proteome</keyword>